<reference evidence="3" key="2">
    <citation type="submission" date="2016-02" db="EMBL/GenBank/DDBJ databases">
        <title>Draft genome sequence of five rapidly growing Mycobacterium species.</title>
        <authorList>
            <person name="Katahira K."/>
            <person name="Gotou Y."/>
            <person name="Iida K."/>
            <person name="Ogura Y."/>
            <person name="Hayashi T."/>
        </authorList>
    </citation>
    <scope>NUCLEOTIDE SEQUENCE [LARGE SCALE GENOMIC DNA]</scope>
    <source>
        <strain evidence="3">JCM15654</strain>
    </source>
</reference>
<comment type="caution">
    <text evidence="2">The sequence shown here is derived from an EMBL/GenBank/DDBJ whole genome shotgun (WGS) entry which is preliminary data.</text>
</comment>
<feature type="domain" description="Helix-turn-helix" evidence="1">
    <location>
        <begin position="28"/>
        <end position="75"/>
    </location>
</feature>
<gene>
    <name evidence="2" type="ORF">RMCB_2502</name>
</gene>
<dbReference type="EMBL" id="BCSX01000022">
    <property type="protein sequence ID" value="GAS88406.1"/>
    <property type="molecule type" value="Genomic_DNA"/>
</dbReference>
<evidence type="ECO:0000313" key="3">
    <source>
        <dbReference type="Proteomes" id="UP000069620"/>
    </source>
</evidence>
<organism evidence="2 3">
    <name type="scientific">Mycolicibacterium brisbanense</name>
    <dbReference type="NCBI Taxonomy" id="146020"/>
    <lineage>
        <taxon>Bacteria</taxon>
        <taxon>Bacillati</taxon>
        <taxon>Actinomycetota</taxon>
        <taxon>Actinomycetes</taxon>
        <taxon>Mycobacteriales</taxon>
        <taxon>Mycobacteriaceae</taxon>
        <taxon>Mycolicibacterium</taxon>
    </lineage>
</organism>
<keyword evidence="3" id="KW-1185">Reference proteome</keyword>
<reference evidence="3" key="1">
    <citation type="journal article" date="2016" name="Genome Announc.">
        <title>Draft Genome Sequences of Five Rapidly Growing Mycobacterium Species, M. thermoresistibile, M. fortuitum subsp. acetamidolyticum, M. canariasense, M. brisbanense, and M. novocastrense.</title>
        <authorList>
            <person name="Katahira K."/>
            <person name="Ogura Y."/>
            <person name="Gotoh Y."/>
            <person name="Hayashi T."/>
        </authorList>
    </citation>
    <scope>NUCLEOTIDE SEQUENCE [LARGE SCALE GENOMIC DNA]</scope>
    <source>
        <strain evidence="3">JCM15654</strain>
    </source>
</reference>
<proteinExistence type="predicted"/>
<protein>
    <recommendedName>
        <fullName evidence="1">Helix-turn-helix domain-containing protein</fullName>
    </recommendedName>
</protein>
<dbReference type="Pfam" id="PF12728">
    <property type="entry name" value="HTH_17"/>
    <property type="match status" value="1"/>
</dbReference>
<dbReference type="InterPro" id="IPR041657">
    <property type="entry name" value="HTH_17"/>
</dbReference>
<dbReference type="RefSeq" id="WP_062829030.1">
    <property type="nucleotide sequence ID" value="NZ_BCSX01000022.1"/>
</dbReference>
<accession>A0A100VYU6</accession>
<name>A0A100VYU6_9MYCO</name>
<evidence type="ECO:0000259" key="1">
    <source>
        <dbReference type="Pfam" id="PF12728"/>
    </source>
</evidence>
<dbReference type="Proteomes" id="UP000069620">
    <property type="component" value="Unassembled WGS sequence"/>
</dbReference>
<sequence length="84" mass="9377">MADFSGCWLKHLDDVGTASPVLPPPLLVTRPEAARILSLSVREIDRLRLSGKLLAKRHGGKVLFPFAVLERYAESLPWEVDLQI</sequence>
<dbReference type="AlphaFoldDB" id="A0A100VYU6"/>
<evidence type="ECO:0000313" key="2">
    <source>
        <dbReference type="EMBL" id="GAS88406.1"/>
    </source>
</evidence>